<reference evidence="2 3" key="1">
    <citation type="journal article" date="2016" name="Fungal Biol.">
        <title>The genome of Xylona heveae provides a window into fungal endophytism.</title>
        <authorList>
            <person name="Gazis R."/>
            <person name="Kuo A."/>
            <person name="Riley R."/>
            <person name="LaButti K."/>
            <person name="Lipzen A."/>
            <person name="Lin J."/>
            <person name="Amirebrahimi M."/>
            <person name="Hesse C.N."/>
            <person name="Spatafora J.W."/>
            <person name="Henrissat B."/>
            <person name="Hainaut M."/>
            <person name="Grigoriev I.V."/>
            <person name="Hibbett D.S."/>
        </authorList>
    </citation>
    <scope>NUCLEOTIDE SEQUENCE [LARGE SCALE GENOMIC DNA]</scope>
    <source>
        <strain evidence="2 3">TC161</strain>
    </source>
</reference>
<organism evidence="2 3">
    <name type="scientific">Xylona heveae (strain CBS 132557 / TC161)</name>
    <dbReference type="NCBI Taxonomy" id="1328760"/>
    <lineage>
        <taxon>Eukaryota</taxon>
        <taxon>Fungi</taxon>
        <taxon>Dikarya</taxon>
        <taxon>Ascomycota</taxon>
        <taxon>Pezizomycotina</taxon>
        <taxon>Xylonomycetes</taxon>
        <taxon>Xylonales</taxon>
        <taxon>Xylonaceae</taxon>
        <taxon>Xylona</taxon>
    </lineage>
</organism>
<keyword evidence="1" id="KW-1133">Transmembrane helix</keyword>
<evidence type="ECO:0000313" key="3">
    <source>
        <dbReference type="Proteomes" id="UP000076632"/>
    </source>
</evidence>
<accession>A0A165FCT1</accession>
<feature type="transmembrane region" description="Helical" evidence="1">
    <location>
        <begin position="168"/>
        <end position="188"/>
    </location>
</feature>
<protein>
    <submittedName>
        <fullName evidence="2">Uncharacterized protein</fullName>
    </submittedName>
</protein>
<proteinExistence type="predicted"/>
<dbReference type="Proteomes" id="UP000076632">
    <property type="component" value="Unassembled WGS sequence"/>
</dbReference>
<dbReference type="RefSeq" id="XP_018186386.1">
    <property type="nucleotide sequence ID" value="XM_018329561.1"/>
</dbReference>
<keyword evidence="1" id="KW-0812">Transmembrane</keyword>
<evidence type="ECO:0000313" key="2">
    <source>
        <dbReference type="EMBL" id="KZF20831.1"/>
    </source>
</evidence>
<keyword evidence="3" id="KW-1185">Reference proteome</keyword>
<gene>
    <name evidence="2" type="ORF">L228DRAFT_180274</name>
</gene>
<keyword evidence="1" id="KW-0472">Membrane</keyword>
<feature type="transmembrane region" description="Helical" evidence="1">
    <location>
        <begin position="142"/>
        <end position="162"/>
    </location>
</feature>
<name>A0A165FCT1_XYLHT</name>
<dbReference type="InParanoid" id="A0A165FCT1"/>
<sequence>MRMNFEVTGSFFFFNSSIKNADQDGFCFHAVTECGTTNYSTNTRLIPHSLPSQPDRACQPLFSYLKSPTLEEEVIPTPRKNKLNHQNPKKPCFLVPLVVFPRVVDSLRALSASGPFGEIKKGLGLQKWISFRVHYDSSTTGSVFGANLSVWLIFASVCFAFFLVMVSYLLFSFCYYPLFPCLFALWYLNIPKERFSLLSSPASSTFFKSGLPNGSGLSALQPPTCDVCS</sequence>
<dbReference type="GeneID" id="28894698"/>
<evidence type="ECO:0000256" key="1">
    <source>
        <dbReference type="SAM" id="Phobius"/>
    </source>
</evidence>
<dbReference type="AlphaFoldDB" id="A0A165FCT1"/>
<dbReference type="EMBL" id="KV407462">
    <property type="protein sequence ID" value="KZF20831.1"/>
    <property type="molecule type" value="Genomic_DNA"/>
</dbReference>